<dbReference type="InterPro" id="IPR018062">
    <property type="entry name" value="HTH_AraC-typ_CS"/>
</dbReference>
<evidence type="ECO:0000313" key="6">
    <source>
        <dbReference type="Proteomes" id="UP000749471"/>
    </source>
</evidence>
<dbReference type="InterPro" id="IPR053142">
    <property type="entry name" value="PchR_regulatory_protein"/>
</dbReference>
<keyword evidence="2" id="KW-0238">DNA-binding</keyword>
<dbReference type="RefSeq" id="WP_216519810.1">
    <property type="nucleotide sequence ID" value="NZ_JAHLPM010000009.1"/>
</dbReference>
<keyword evidence="6" id="KW-1185">Reference proteome</keyword>
<keyword evidence="3" id="KW-0804">Transcription</keyword>
<comment type="caution">
    <text evidence="5">The sequence shown here is derived from an EMBL/GenBank/DDBJ whole genome shotgun (WGS) entry which is preliminary data.</text>
</comment>
<proteinExistence type="predicted"/>
<accession>A0ABS6E6Q1</accession>
<dbReference type="PANTHER" id="PTHR47893">
    <property type="entry name" value="REGULATORY PROTEIN PCHR"/>
    <property type="match status" value="1"/>
</dbReference>
<name>A0ABS6E6Q1_9FIRM</name>
<evidence type="ECO:0000313" key="5">
    <source>
        <dbReference type="EMBL" id="MBU5438587.1"/>
    </source>
</evidence>
<dbReference type="Proteomes" id="UP000749471">
    <property type="component" value="Unassembled WGS sequence"/>
</dbReference>
<evidence type="ECO:0000256" key="1">
    <source>
        <dbReference type="ARBA" id="ARBA00023015"/>
    </source>
</evidence>
<feature type="domain" description="HTH araC/xylS-type" evidence="4">
    <location>
        <begin position="229"/>
        <end position="327"/>
    </location>
</feature>
<organism evidence="5 6">
    <name type="scientific">Tissierella simiarum</name>
    <dbReference type="NCBI Taxonomy" id="2841534"/>
    <lineage>
        <taxon>Bacteria</taxon>
        <taxon>Bacillati</taxon>
        <taxon>Bacillota</taxon>
        <taxon>Tissierellia</taxon>
        <taxon>Tissierellales</taxon>
        <taxon>Tissierellaceae</taxon>
        <taxon>Tissierella</taxon>
    </lineage>
</organism>
<dbReference type="EMBL" id="JAHLPM010000009">
    <property type="protein sequence ID" value="MBU5438587.1"/>
    <property type="molecule type" value="Genomic_DNA"/>
</dbReference>
<evidence type="ECO:0000256" key="2">
    <source>
        <dbReference type="ARBA" id="ARBA00023125"/>
    </source>
</evidence>
<dbReference type="PROSITE" id="PS01124">
    <property type="entry name" value="HTH_ARAC_FAMILY_2"/>
    <property type="match status" value="1"/>
</dbReference>
<gene>
    <name evidence="5" type="ORF">KQI42_11230</name>
</gene>
<sequence>MDKENNAIDLFFQQMEEECLNKISDELLGTKYNITKKMGIGTISRMIIEKGLEVAYWNSSSTMKLVYKNQIHDNNTIEVLYCYNGDVEISSFPNDKRYKIKKGDISFYKMENSIEYFSFYYKEFAAISIHVDLNVVKNSINPLLRERVIGEWKKHLDNIFVNDILIIEKAPLNIKSIAEDIRELPLNTIVDYMRFKSKITEFLLLSLQHKSDRNYKISNFTKDEVNTIYKIKNLLLENSQSPPSIQEISKRFNISIYKLQRGFKEITGDTVYEYIRKARIEKAKNLLRKTDMPIIYIANEVGYENPSKFSNAFKSYTQMTPSEYRYSQLI</sequence>
<protein>
    <submittedName>
        <fullName evidence="5">AraC family transcriptional regulator</fullName>
    </submittedName>
</protein>
<reference evidence="5 6" key="1">
    <citation type="submission" date="2021-06" db="EMBL/GenBank/DDBJ databases">
        <authorList>
            <person name="Sun Q."/>
            <person name="Li D."/>
        </authorList>
    </citation>
    <scope>NUCLEOTIDE SEQUENCE [LARGE SCALE GENOMIC DNA]</scope>
    <source>
        <strain evidence="5 6">MSJ-40</strain>
    </source>
</reference>
<dbReference type="InterPro" id="IPR018060">
    <property type="entry name" value="HTH_AraC"/>
</dbReference>
<dbReference type="PROSITE" id="PS00041">
    <property type="entry name" value="HTH_ARAC_FAMILY_1"/>
    <property type="match status" value="1"/>
</dbReference>
<keyword evidence="1" id="KW-0805">Transcription regulation</keyword>
<dbReference type="PANTHER" id="PTHR47893:SF1">
    <property type="entry name" value="REGULATORY PROTEIN PCHR"/>
    <property type="match status" value="1"/>
</dbReference>
<dbReference type="Pfam" id="PF12833">
    <property type="entry name" value="HTH_18"/>
    <property type="match status" value="1"/>
</dbReference>
<evidence type="ECO:0000256" key="3">
    <source>
        <dbReference type="ARBA" id="ARBA00023163"/>
    </source>
</evidence>
<dbReference type="SMART" id="SM00342">
    <property type="entry name" value="HTH_ARAC"/>
    <property type="match status" value="1"/>
</dbReference>
<evidence type="ECO:0000259" key="4">
    <source>
        <dbReference type="PROSITE" id="PS01124"/>
    </source>
</evidence>